<dbReference type="AlphaFoldDB" id="A0A9E6UN97"/>
<dbReference type="RefSeq" id="WP_261401168.1">
    <property type="nucleotide sequence ID" value="NZ_CP081869.1"/>
</dbReference>
<protein>
    <submittedName>
        <fullName evidence="1">Uncharacterized protein</fullName>
    </submittedName>
</protein>
<dbReference type="EMBL" id="CP081869">
    <property type="protein sequence ID" value="QZN98264.1"/>
    <property type="molecule type" value="Genomic_DNA"/>
</dbReference>
<sequence length="84" mass="9646">MIDASEAVSNQIALIFRLKKSGLDIQSSESDLDRMCQELRQWQEYRTLLFIRKGMLDGPSDHRKTPPPAEGEFFGEIITQASFR</sequence>
<organism evidence="1 2">
    <name type="scientific">Chenggangzhangella methanolivorans</name>
    <dbReference type="NCBI Taxonomy" id="1437009"/>
    <lineage>
        <taxon>Bacteria</taxon>
        <taxon>Pseudomonadati</taxon>
        <taxon>Pseudomonadota</taxon>
        <taxon>Alphaproteobacteria</taxon>
        <taxon>Hyphomicrobiales</taxon>
        <taxon>Methylopilaceae</taxon>
        <taxon>Chenggangzhangella</taxon>
    </lineage>
</organism>
<name>A0A9E6UN97_9HYPH</name>
<proteinExistence type="predicted"/>
<evidence type="ECO:0000313" key="1">
    <source>
        <dbReference type="EMBL" id="QZN98264.1"/>
    </source>
</evidence>
<reference evidence="1" key="1">
    <citation type="submission" date="2021-08" db="EMBL/GenBank/DDBJ databases">
        <authorList>
            <person name="Zhang H."/>
            <person name="Xu M."/>
            <person name="Yu Z."/>
            <person name="Yang L."/>
            <person name="Cai Y."/>
        </authorList>
    </citation>
    <scope>NUCLEOTIDE SEQUENCE</scope>
    <source>
        <strain evidence="1">CHL1</strain>
    </source>
</reference>
<dbReference type="Proteomes" id="UP000825701">
    <property type="component" value="Chromosome"/>
</dbReference>
<dbReference type="KEGG" id="cmet:K6K41_14000"/>
<accession>A0A9E6UN97</accession>
<keyword evidence="2" id="KW-1185">Reference proteome</keyword>
<gene>
    <name evidence="1" type="ORF">K6K41_14000</name>
</gene>
<evidence type="ECO:0000313" key="2">
    <source>
        <dbReference type="Proteomes" id="UP000825701"/>
    </source>
</evidence>